<gene>
    <name evidence="2" type="ORF">AXG93_868s1350</name>
</gene>
<evidence type="ECO:0000256" key="1">
    <source>
        <dbReference type="SAM" id="MobiDB-lite"/>
    </source>
</evidence>
<keyword evidence="3" id="KW-1185">Reference proteome</keyword>
<protein>
    <submittedName>
        <fullName evidence="2">Uncharacterized protein</fullName>
    </submittedName>
</protein>
<dbReference type="EMBL" id="LVLJ01003476">
    <property type="protein sequence ID" value="OAE21297.1"/>
    <property type="molecule type" value="Genomic_DNA"/>
</dbReference>
<dbReference type="AlphaFoldDB" id="A0A176VL54"/>
<dbReference type="PANTHER" id="PTHR34659:SF1">
    <property type="entry name" value="PROTEIN EGT2"/>
    <property type="match status" value="1"/>
</dbReference>
<accession>A0A176VL54</accession>
<dbReference type="GO" id="GO:0061908">
    <property type="term" value="C:phagophore"/>
    <property type="evidence" value="ECO:0007669"/>
    <property type="project" value="TreeGrafter"/>
</dbReference>
<sequence>MDLDRLESNLYGNHSSLTVCLLRESVTSLTVSPITGAQPIPHAIIPLEAFPIPVPPLCFSCLPSLCSPQACCRFLGESSSRPPELVLRGPRGPISVIAPLEGVSPERREVPRLERFVTLRSLIARVVLGVSQLGTGSAEFPTCVPAEAPRDGLAVCPPAECLVFEQEKANRLGFPGAAIANCSAIFSLFFRCSFLHSPVSQPAQDMIPQNENDVPEALVLTELSWLHRMQQKLETLCETDAGRNSSEVLQETSTFLENQFSTLGTNVRKFCAEFVQELLLPSDSDDKCEVSRTESPQNEAASTNSAGAEKSLKLIDSPVFHLEGPSAAVMPVIATKKPVQSLQAPTQSQNKEEENLDEQLTSPLIEAPNCSSSQNSYADSTVYEHSEVDLSSSSKAKEEEGEEYALWFVSEEYRKMRLGKSSSTSSVESWDGHQRVGSSDSLLDWELV</sequence>
<dbReference type="GO" id="GO:0005776">
    <property type="term" value="C:autophagosome"/>
    <property type="evidence" value="ECO:0007669"/>
    <property type="project" value="TreeGrafter"/>
</dbReference>
<reference evidence="2" key="1">
    <citation type="submission" date="2016-03" db="EMBL/GenBank/DDBJ databases">
        <title>Mechanisms controlling the formation of the plant cell surface in tip-growing cells are functionally conserved among land plants.</title>
        <authorList>
            <person name="Honkanen S."/>
            <person name="Jones V.A."/>
            <person name="Morieri G."/>
            <person name="Champion C."/>
            <person name="Hetherington A.J."/>
            <person name="Kelly S."/>
            <person name="Saint-Marcoux D."/>
            <person name="Proust H."/>
            <person name="Prescott H."/>
            <person name="Dolan L."/>
        </authorList>
    </citation>
    <scope>NUCLEOTIDE SEQUENCE [LARGE SCALE GENOMIC DNA]</scope>
    <source>
        <tissue evidence="2">Whole gametophyte</tissue>
    </source>
</reference>
<feature type="region of interest" description="Disordered" evidence="1">
    <location>
        <begin position="420"/>
        <end position="448"/>
    </location>
</feature>
<dbReference type="Proteomes" id="UP000077202">
    <property type="component" value="Unassembled WGS sequence"/>
</dbReference>
<dbReference type="InterPro" id="IPR053273">
    <property type="entry name" value="CST_Regulator"/>
</dbReference>
<feature type="compositionally biased region" description="Polar residues" evidence="1">
    <location>
        <begin position="293"/>
        <end position="306"/>
    </location>
</feature>
<comment type="caution">
    <text evidence="2">The sequence shown here is derived from an EMBL/GenBank/DDBJ whole genome shotgun (WGS) entry which is preliminary data.</text>
</comment>
<organism evidence="2 3">
    <name type="scientific">Marchantia polymorpha subsp. ruderalis</name>
    <dbReference type="NCBI Taxonomy" id="1480154"/>
    <lineage>
        <taxon>Eukaryota</taxon>
        <taxon>Viridiplantae</taxon>
        <taxon>Streptophyta</taxon>
        <taxon>Embryophyta</taxon>
        <taxon>Marchantiophyta</taxon>
        <taxon>Marchantiopsida</taxon>
        <taxon>Marchantiidae</taxon>
        <taxon>Marchantiales</taxon>
        <taxon>Marchantiaceae</taxon>
        <taxon>Marchantia</taxon>
    </lineage>
</organism>
<dbReference type="PANTHER" id="PTHR34659">
    <property type="entry name" value="BNAA05G11610D PROTEIN"/>
    <property type="match status" value="1"/>
</dbReference>
<name>A0A176VL54_MARPO</name>
<proteinExistence type="predicted"/>
<feature type="region of interest" description="Disordered" evidence="1">
    <location>
        <begin position="285"/>
        <end position="308"/>
    </location>
</feature>
<dbReference type="GO" id="GO:0006950">
    <property type="term" value="P:response to stress"/>
    <property type="evidence" value="ECO:0007669"/>
    <property type="project" value="TreeGrafter"/>
</dbReference>
<evidence type="ECO:0000313" key="3">
    <source>
        <dbReference type="Proteomes" id="UP000077202"/>
    </source>
</evidence>
<evidence type="ECO:0000313" key="2">
    <source>
        <dbReference type="EMBL" id="OAE21297.1"/>
    </source>
</evidence>